<dbReference type="GeneID" id="9688850"/>
<organism evidence="2">
    <name type="scientific">Micromonas pusilla (strain CCMP1545)</name>
    <name type="common">Picoplanktonic green alga</name>
    <dbReference type="NCBI Taxonomy" id="564608"/>
    <lineage>
        <taxon>Eukaryota</taxon>
        <taxon>Viridiplantae</taxon>
        <taxon>Chlorophyta</taxon>
        <taxon>Mamiellophyceae</taxon>
        <taxon>Mamiellales</taxon>
        <taxon>Mamiellaceae</taxon>
        <taxon>Micromonas</taxon>
    </lineage>
</organism>
<dbReference type="OrthoDB" id="1925570at2759"/>
<sequence length="51" mass="5794">MGGIMRETIVMLTRRAIERVVARAFPARIARKMVKSVPNSAARKCLRRVLI</sequence>
<reference evidence="1 2" key="1">
    <citation type="journal article" date="2009" name="Science">
        <title>Green evolution and dynamic adaptations revealed by genomes of the marine picoeukaryotes Micromonas.</title>
        <authorList>
            <person name="Worden A.Z."/>
            <person name="Lee J.H."/>
            <person name="Mock T."/>
            <person name="Rouze P."/>
            <person name="Simmons M.P."/>
            <person name="Aerts A.L."/>
            <person name="Allen A.E."/>
            <person name="Cuvelier M.L."/>
            <person name="Derelle E."/>
            <person name="Everett M.V."/>
            <person name="Foulon E."/>
            <person name="Grimwood J."/>
            <person name="Gundlach H."/>
            <person name="Henrissat B."/>
            <person name="Napoli C."/>
            <person name="McDonald S.M."/>
            <person name="Parker M.S."/>
            <person name="Rombauts S."/>
            <person name="Salamov A."/>
            <person name="Von Dassow P."/>
            <person name="Badger J.H."/>
            <person name="Coutinho P.M."/>
            <person name="Demir E."/>
            <person name="Dubchak I."/>
            <person name="Gentemann C."/>
            <person name="Eikrem W."/>
            <person name="Gready J.E."/>
            <person name="John U."/>
            <person name="Lanier W."/>
            <person name="Lindquist E.A."/>
            <person name="Lucas S."/>
            <person name="Mayer K.F."/>
            <person name="Moreau H."/>
            <person name="Not F."/>
            <person name="Otillar R."/>
            <person name="Panaud O."/>
            <person name="Pangilinan J."/>
            <person name="Paulsen I."/>
            <person name="Piegu B."/>
            <person name="Poliakov A."/>
            <person name="Robbens S."/>
            <person name="Schmutz J."/>
            <person name="Toulza E."/>
            <person name="Wyss T."/>
            <person name="Zelensky A."/>
            <person name="Zhou K."/>
            <person name="Armbrust E.V."/>
            <person name="Bhattacharya D."/>
            <person name="Goodenough U.W."/>
            <person name="Van de Peer Y."/>
            <person name="Grigoriev I.V."/>
        </authorList>
    </citation>
    <scope>NUCLEOTIDE SEQUENCE [LARGE SCALE GENOMIC DNA]</scope>
    <source>
        <strain evidence="1 2">CCMP1545</strain>
    </source>
</reference>
<name>C1N5R8_MICPC</name>
<evidence type="ECO:0000313" key="1">
    <source>
        <dbReference type="EMBL" id="EEH52547.1"/>
    </source>
</evidence>
<protein>
    <submittedName>
        <fullName evidence="1">Predicted protein</fullName>
    </submittedName>
</protein>
<dbReference type="RefSeq" id="XP_003063411.1">
    <property type="nucleotide sequence ID" value="XM_003063365.1"/>
</dbReference>
<dbReference type="Proteomes" id="UP000001876">
    <property type="component" value="Unassembled WGS sequence"/>
</dbReference>
<keyword evidence="2" id="KW-1185">Reference proteome</keyword>
<evidence type="ECO:0000313" key="2">
    <source>
        <dbReference type="Proteomes" id="UP000001876"/>
    </source>
</evidence>
<proteinExistence type="predicted"/>
<dbReference type="KEGG" id="mpp:MICPUCDRAFT_53012"/>
<accession>C1N5R8</accession>
<dbReference type="EMBL" id="GG663748">
    <property type="protein sequence ID" value="EEH52547.1"/>
    <property type="molecule type" value="Genomic_DNA"/>
</dbReference>
<gene>
    <name evidence="1" type="ORF">MICPUCDRAFT_53012</name>
</gene>
<dbReference type="AlphaFoldDB" id="C1N5R8"/>